<dbReference type="PRINTS" id="PR01011">
    <property type="entry name" value="GLUTPROXDASE"/>
</dbReference>
<dbReference type="PIRSF" id="PIRSF000303">
    <property type="entry name" value="Glutathion_perox"/>
    <property type="match status" value="1"/>
</dbReference>
<dbReference type="PANTHER" id="PTHR11592:SF44">
    <property type="entry name" value="GLUTATHIONE PEROXIDASE"/>
    <property type="match status" value="1"/>
</dbReference>
<keyword evidence="3 5" id="KW-0560">Oxidoreductase</keyword>
<dbReference type="Gene3D" id="3.40.30.10">
    <property type="entry name" value="Glutaredoxin"/>
    <property type="match status" value="1"/>
</dbReference>
<dbReference type="Proteomes" id="UP000027192">
    <property type="component" value="Unassembled WGS sequence"/>
</dbReference>
<evidence type="ECO:0000256" key="6">
    <source>
        <dbReference type="SAM" id="SignalP"/>
    </source>
</evidence>
<dbReference type="PROSITE" id="PS51355">
    <property type="entry name" value="GLUTATHIONE_PEROXID_3"/>
    <property type="match status" value="1"/>
</dbReference>
<evidence type="ECO:0000256" key="5">
    <source>
        <dbReference type="RuleBase" id="RU000499"/>
    </source>
</evidence>
<evidence type="ECO:0000256" key="2">
    <source>
        <dbReference type="ARBA" id="ARBA00022559"/>
    </source>
</evidence>
<feature type="active site" evidence="4">
    <location>
        <position position="60"/>
    </location>
</feature>
<keyword evidence="2 5" id="KW-0575">Peroxidase</keyword>
<dbReference type="Pfam" id="PF00255">
    <property type="entry name" value="GSHPx"/>
    <property type="match status" value="1"/>
</dbReference>
<dbReference type="CDD" id="cd00340">
    <property type="entry name" value="GSH_Peroxidase"/>
    <property type="match status" value="1"/>
</dbReference>
<dbReference type="STRING" id="1654360.EA58_13430"/>
<dbReference type="SUPFAM" id="SSF52833">
    <property type="entry name" value="Thioredoxin-like"/>
    <property type="match status" value="1"/>
</dbReference>
<evidence type="ECO:0000313" key="7">
    <source>
        <dbReference type="EMBL" id="KDM91146.1"/>
    </source>
</evidence>
<comment type="similarity">
    <text evidence="1 5">Belongs to the glutathione peroxidase family.</text>
</comment>
<dbReference type="EMBL" id="JMIB01000026">
    <property type="protein sequence ID" value="KDM91146.1"/>
    <property type="molecule type" value="Genomic_DNA"/>
</dbReference>
<organism evidence="7 8">
    <name type="scientific">Photobacterium galatheae</name>
    <dbReference type="NCBI Taxonomy" id="1654360"/>
    <lineage>
        <taxon>Bacteria</taxon>
        <taxon>Pseudomonadati</taxon>
        <taxon>Pseudomonadota</taxon>
        <taxon>Gammaproteobacteria</taxon>
        <taxon>Vibrionales</taxon>
        <taxon>Vibrionaceae</taxon>
        <taxon>Photobacterium</taxon>
    </lineage>
</organism>
<keyword evidence="6" id="KW-0732">Signal</keyword>
<evidence type="ECO:0000313" key="8">
    <source>
        <dbReference type="Proteomes" id="UP000027192"/>
    </source>
</evidence>
<feature type="chain" id="PRO_5001630592" description="Glutathione peroxidase" evidence="6">
    <location>
        <begin position="19"/>
        <end position="183"/>
    </location>
</feature>
<dbReference type="PANTHER" id="PTHR11592">
    <property type="entry name" value="GLUTATHIONE PEROXIDASE"/>
    <property type="match status" value="1"/>
</dbReference>
<reference evidence="7 8" key="1">
    <citation type="submission" date="2014-04" db="EMBL/GenBank/DDBJ databases">
        <title>Draft genome sequence of Photobacterium halotolerans S2753: a solonamide, ngercheumicin and holomycin producer.</title>
        <authorList>
            <person name="Machado H.R."/>
            <person name="Gram L."/>
        </authorList>
    </citation>
    <scope>NUCLEOTIDE SEQUENCE [LARGE SCALE GENOMIC DNA]</scope>
    <source>
        <strain evidence="7 8">S2753</strain>
    </source>
</reference>
<feature type="signal peptide" evidence="6">
    <location>
        <begin position="1"/>
        <end position="18"/>
    </location>
</feature>
<evidence type="ECO:0000256" key="1">
    <source>
        <dbReference type="ARBA" id="ARBA00006926"/>
    </source>
</evidence>
<dbReference type="AlphaFoldDB" id="A0A066RPW9"/>
<dbReference type="GO" id="GO:0034599">
    <property type="term" value="P:cellular response to oxidative stress"/>
    <property type="evidence" value="ECO:0007669"/>
    <property type="project" value="TreeGrafter"/>
</dbReference>
<dbReference type="InterPro" id="IPR000889">
    <property type="entry name" value="Glutathione_peroxidase"/>
</dbReference>
<proteinExistence type="inferred from homology"/>
<sequence length="183" mass="20367">MKATILVSSLLAFIPVQAAQSDCPPLLNHEIGKLNSTDTVNLCQQYHGQVLLLVNTASQCGFTPQFEGLETLYQTYKDQGFAVIGFPSNDFFQDRGTEKNTAKVCYLDYGVTFPMMSRSAVRGSDVNPIFHQLAEDSGVTPKWNFYKYLVDRQGKVVTVFASTTKPDDTKLTQSIEQLLAQPR</sequence>
<comment type="caution">
    <text evidence="7">The sequence shown here is derived from an EMBL/GenBank/DDBJ whole genome shotgun (WGS) entry which is preliminary data.</text>
</comment>
<dbReference type="GO" id="GO:0004601">
    <property type="term" value="F:peroxidase activity"/>
    <property type="evidence" value="ECO:0007669"/>
    <property type="project" value="UniProtKB-KW"/>
</dbReference>
<gene>
    <name evidence="7" type="ORF">EA58_13430</name>
</gene>
<name>A0A066RPW9_9GAMM</name>
<dbReference type="InterPro" id="IPR029759">
    <property type="entry name" value="GPX_AS"/>
</dbReference>
<protein>
    <recommendedName>
        <fullName evidence="5">Glutathione peroxidase</fullName>
    </recommendedName>
</protein>
<evidence type="ECO:0000256" key="4">
    <source>
        <dbReference type="PIRSR" id="PIRSR000303-1"/>
    </source>
</evidence>
<dbReference type="InterPro" id="IPR036249">
    <property type="entry name" value="Thioredoxin-like_sf"/>
</dbReference>
<evidence type="ECO:0000256" key="3">
    <source>
        <dbReference type="ARBA" id="ARBA00023002"/>
    </source>
</evidence>
<keyword evidence="8" id="KW-1185">Reference proteome</keyword>
<accession>A0A066RPW9</accession>
<dbReference type="PROSITE" id="PS00460">
    <property type="entry name" value="GLUTATHIONE_PEROXID_1"/>
    <property type="match status" value="1"/>
</dbReference>